<dbReference type="KEGG" id="mcad:Pan265_06880"/>
<evidence type="ECO:0000313" key="2">
    <source>
        <dbReference type="Proteomes" id="UP000320386"/>
    </source>
</evidence>
<evidence type="ECO:0008006" key="3">
    <source>
        <dbReference type="Google" id="ProtNLM"/>
    </source>
</evidence>
<accession>A0A518BV54</accession>
<name>A0A518BV54_9BACT</name>
<dbReference type="EMBL" id="CP036280">
    <property type="protein sequence ID" value="QDU70849.1"/>
    <property type="molecule type" value="Genomic_DNA"/>
</dbReference>
<dbReference type="RefSeq" id="WP_145444990.1">
    <property type="nucleotide sequence ID" value="NZ_CP036280.1"/>
</dbReference>
<organism evidence="1 2">
    <name type="scientific">Mucisphaera calidilacus</name>
    <dbReference type="NCBI Taxonomy" id="2527982"/>
    <lineage>
        <taxon>Bacteria</taxon>
        <taxon>Pseudomonadati</taxon>
        <taxon>Planctomycetota</taxon>
        <taxon>Phycisphaerae</taxon>
        <taxon>Phycisphaerales</taxon>
        <taxon>Phycisphaeraceae</taxon>
        <taxon>Mucisphaera</taxon>
    </lineage>
</organism>
<protein>
    <recommendedName>
        <fullName evidence="3">Gfo/Idh/MocA-like oxidoreductase N-terminal domain-containing protein</fullName>
    </recommendedName>
</protein>
<dbReference type="AlphaFoldDB" id="A0A518BV54"/>
<dbReference type="OrthoDB" id="9873814at2"/>
<reference evidence="1 2" key="1">
    <citation type="submission" date="2019-02" db="EMBL/GenBank/DDBJ databases">
        <title>Deep-cultivation of Planctomycetes and their phenomic and genomic characterization uncovers novel biology.</title>
        <authorList>
            <person name="Wiegand S."/>
            <person name="Jogler M."/>
            <person name="Boedeker C."/>
            <person name="Pinto D."/>
            <person name="Vollmers J."/>
            <person name="Rivas-Marin E."/>
            <person name="Kohn T."/>
            <person name="Peeters S.H."/>
            <person name="Heuer A."/>
            <person name="Rast P."/>
            <person name="Oberbeckmann S."/>
            <person name="Bunk B."/>
            <person name="Jeske O."/>
            <person name="Meyerdierks A."/>
            <person name="Storesund J.E."/>
            <person name="Kallscheuer N."/>
            <person name="Luecker S."/>
            <person name="Lage O.M."/>
            <person name="Pohl T."/>
            <person name="Merkel B.J."/>
            <person name="Hornburger P."/>
            <person name="Mueller R.-W."/>
            <person name="Bruemmer F."/>
            <person name="Labrenz M."/>
            <person name="Spormann A.M."/>
            <person name="Op den Camp H."/>
            <person name="Overmann J."/>
            <person name="Amann R."/>
            <person name="Jetten M.S.M."/>
            <person name="Mascher T."/>
            <person name="Medema M.H."/>
            <person name="Devos D.P."/>
            <person name="Kaster A.-K."/>
            <person name="Ovreas L."/>
            <person name="Rohde M."/>
            <person name="Galperin M.Y."/>
            <person name="Jogler C."/>
        </authorList>
    </citation>
    <scope>NUCLEOTIDE SEQUENCE [LARGE SCALE GENOMIC DNA]</scope>
    <source>
        <strain evidence="1 2">Pan265</strain>
    </source>
</reference>
<proteinExistence type="predicted"/>
<keyword evidence="2" id="KW-1185">Reference proteome</keyword>
<gene>
    <name evidence="1" type="ORF">Pan265_06880</name>
</gene>
<sequence>MAESPDAHELVVWTDRAHERLIEATLAALGSGWRILGVAGPAASPPDRLATNAGLRCLDDLRSLVIDHPARVALISSSDTPTLDELDEATERCDVVVLTESLASDLASCTDHKKRLGPRLDRILYAPRFSECPGMLAATEPTSVLGEPRMVTCEICLARCETRLATGLFHAWQSVLESQEMPEEVSASLVGGQVEPANQIRGSLAIAGRLAGAGSSLIAVSDQTGRWERRMRMIGPDGSLEVTDDGYRLLDADGSIMDRAGEPESRRTQADLIAHQLARLVEGPGYGQGGSDSVERVTACCEATILSLRTGQSESPAKLLQLR</sequence>
<evidence type="ECO:0000313" key="1">
    <source>
        <dbReference type="EMBL" id="QDU70849.1"/>
    </source>
</evidence>
<dbReference type="Proteomes" id="UP000320386">
    <property type="component" value="Chromosome"/>
</dbReference>